<accession>A0ACC2WHE1</accession>
<comment type="caution">
    <text evidence="1">The sequence shown here is derived from an EMBL/GenBank/DDBJ whole genome shotgun (WGS) entry which is preliminary data.</text>
</comment>
<evidence type="ECO:0000313" key="2">
    <source>
        <dbReference type="Proteomes" id="UP001230649"/>
    </source>
</evidence>
<gene>
    <name evidence="1" type="ORF">QFC20_002791</name>
</gene>
<keyword evidence="2" id="KW-1185">Reference proteome</keyword>
<name>A0ACC2WHE1_9TREE</name>
<sequence>MYRGNWQDDDDDEDDQNLPFLPGGTGANRGASGSHPGSGRSTPGAGAGPGGFGGYRQGATGIGARGGPGGFGGAGGLLGHLMNGGFGGGMNMGFGMNRGPADPGAFNEYFKAYSVAVMNGRERPELAYGGKTSLDIEGPWTFNLKNPKNPSALSTHAGVLEFIGEEGCCYLPAWMMKQLNLTEGDPVSVRGAKLPKGKMVKLQAQTVDFLEVADPKAALEQALRYFSVLSKGDIIECSFSMLTFEFLIMEVTPDGPGINIIDTDLEVDFAAPKGYVEPTPAAPVPIATMADKLKIDINSLSSAVSTRPSSAASSRTGTVVPAPEVGGYESFKGSGATLNGRRTKGKGLAKQIQEVDKDSRITRTDKARIVTNESIANDGRMVPAALDLPPGKLFFGFTYKPYDPKAAPVKKVEPEDGAGASARPSFVGAGTTLSGRNPRPPASSNATSSTPTDLPQVKEETKEDPWAKLGSGAKLNTRASAAAVSEPRQGASSSRAEAIVVDDDDIMHDSSSEFDGFDEDDVIEIDSD</sequence>
<reference evidence="1" key="1">
    <citation type="submission" date="2023-04" db="EMBL/GenBank/DDBJ databases">
        <title>Draft Genome sequencing of Naganishia species isolated from polar environments using Oxford Nanopore Technology.</title>
        <authorList>
            <person name="Leo P."/>
            <person name="Venkateswaran K."/>
        </authorList>
    </citation>
    <scope>NUCLEOTIDE SEQUENCE</scope>
    <source>
        <strain evidence="1">MNA-CCFEE 5262</strain>
    </source>
</reference>
<protein>
    <submittedName>
        <fullName evidence="1">Uncharacterized protein</fullName>
    </submittedName>
</protein>
<dbReference type="Proteomes" id="UP001230649">
    <property type="component" value="Unassembled WGS sequence"/>
</dbReference>
<organism evidence="1 2">
    <name type="scientific">Naganishia adeliensis</name>
    <dbReference type="NCBI Taxonomy" id="92952"/>
    <lineage>
        <taxon>Eukaryota</taxon>
        <taxon>Fungi</taxon>
        <taxon>Dikarya</taxon>
        <taxon>Basidiomycota</taxon>
        <taxon>Agaricomycotina</taxon>
        <taxon>Tremellomycetes</taxon>
        <taxon>Filobasidiales</taxon>
        <taxon>Filobasidiaceae</taxon>
        <taxon>Naganishia</taxon>
    </lineage>
</organism>
<evidence type="ECO:0000313" key="1">
    <source>
        <dbReference type="EMBL" id="KAJ9110750.1"/>
    </source>
</evidence>
<dbReference type="EMBL" id="JASBWS010000022">
    <property type="protein sequence ID" value="KAJ9110750.1"/>
    <property type="molecule type" value="Genomic_DNA"/>
</dbReference>
<proteinExistence type="predicted"/>